<evidence type="ECO:0000256" key="6">
    <source>
        <dbReference type="ARBA" id="ARBA00022840"/>
    </source>
</evidence>
<evidence type="ECO:0000256" key="2">
    <source>
        <dbReference type="ARBA" id="ARBA00001946"/>
    </source>
</evidence>
<proteinExistence type="predicted"/>
<name>A0A931CVG5_9BACT</name>
<dbReference type="PROSITE" id="PS50975">
    <property type="entry name" value="ATP_GRASP"/>
    <property type="match status" value="1"/>
</dbReference>
<evidence type="ECO:0000313" key="13">
    <source>
        <dbReference type="Proteomes" id="UP000706172"/>
    </source>
</evidence>
<dbReference type="InterPro" id="IPR041107">
    <property type="entry name" value="Rimk_N"/>
</dbReference>
<dbReference type="PANTHER" id="PTHR21621:SF0">
    <property type="entry name" value="BETA-CITRYLGLUTAMATE SYNTHASE B-RELATED"/>
    <property type="match status" value="1"/>
</dbReference>
<evidence type="ECO:0000256" key="7">
    <source>
        <dbReference type="ARBA" id="ARBA00022842"/>
    </source>
</evidence>
<evidence type="ECO:0000256" key="1">
    <source>
        <dbReference type="ARBA" id="ARBA00001936"/>
    </source>
</evidence>
<keyword evidence="3 12" id="KW-0436">Ligase</keyword>
<dbReference type="PANTHER" id="PTHR21621">
    <property type="entry name" value="RIBOSOMAL PROTEIN S6 MODIFICATION PROTEIN"/>
    <property type="match status" value="1"/>
</dbReference>
<dbReference type="GO" id="GO:0005524">
    <property type="term" value="F:ATP binding"/>
    <property type="evidence" value="ECO:0007669"/>
    <property type="project" value="UniProtKB-UniRule"/>
</dbReference>
<protein>
    <submittedName>
        <fullName evidence="12">RimK family alpha-L-glutamate ligase</fullName>
    </submittedName>
</protein>
<comment type="cofactor">
    <cofactor evidence="1">
        <name>Mn(2+)</name>
        <dbReference type="ChEBI" id="CHEBI:29035"/>
    </cofactor>
</comment>
<dbReference type="SUPFAM" id="SSF56059">
    <property type="entry name" value="Glutathione synthetase ATP-binding domain-like"/>
    <property type="match status" value="1"/>
</dbReference>
<keyword evidence="4" id="KW-0479">Metal-binding</keyword>
<dbReference type="EMBL" id="JACCQK010000048">
    <property type="protein sequence ID" value="MBG0778554.1"/>
    <property type="molecule type" value="Genomic_DNA"/>
</dbReference>
<dbReference type="GO" id="GO:0005737">
    <property type="term" value="C:cytoplasm"/>
    <property type="evidence" value="ECO:0007669"/>
    <property type="project" value="TreeGrafter"/>
</dbReference>
<evidence type="ECO:0000313" key="12">
    <source>
        <dbReference type="EMBL" id="MBG0778554.1"/>
    </source>
</evidence>
<evidence type="ECO:0000256" key="3">
    <source>
        <dbReference type="ARBA" id="ARBA00022598"/>
    </source>
</evidence>
<comment type="caution">
    <text evidence="12">The sequence shown here is derived from an EMBL/GenBank/DDBJ whole genome shotgun (WGS) entry which is preliminary data.</text>
</comment>
<dbReference type="InterPro" id="IPR011761">
    <property type="entry name" value="ATP-grasp"/>
</dbReference>
<keyword evidence="9" id="KW-0464">Manganese</keyword>
<dbReference type="InterPro" id="IPR004666">
    <property type="entry name" value="Rp_bS6_RimK/Lys_biosynth_LsyX"/>
</dbReference>
<dbReference type="Gene3D" id="3.30.1490.20">
    <property type="entry name" value="ATP-grasp fold, A domain"/>
    <property type="match status" value="1"/>
</dbReference>
<dbReference type="GO" id="GO:0009432">
    <property type="term" value="P:SOS response"/>
    <property type="evidence" value="ECO:0007669"/>
    <property type="project" value="TreeGrafter"/>
</dbReference>
<dbReference type="Gene3D" id="3.30.470.20">
    <property type="entry name" value="ATP-grasp fold, B domain"/>
    <property type="match status" value="1"/>
</dbReference>
<keyword evidence="7" id="KW-0460">Magnesium</keyword>
<evidence type="ECO:0000259" key="11">
    <source>
        <dbReference type="PROSITE" id="PS50975"/>
    </source>
</evidence>
<dbReference type="Pfam" id="PF18030">
    <property type="entry name" value="Rimk_N"/>
    <property type="match status" value="1"/>
</dbReference>
<accession>A0A931CVG5</accession>
<dbReference type="InterPro" id="IPR013651">
    <property type="entry name" value="ATP-grasp_RimK-type"/>
</dbReference>
<evidence type="ECO:0000256" key="5">
    <source>
        <dbReference type="ARBA" id="ARBA00022741"/>
    </source>
</evidence>
<evidence type="ECO:0000256" key="10">
    <source>
        <dbReference type="PROSITE-ProRule" id="PRU00409"/>
    </source>
</evidence>
<feature type="domain" description="ATP-grasp" evidence="11">
    <location>
        <begin position="107"/>
        <end position="291"/>
    </location>
</feature>
<dbReference type="GO" id="GO:0018169">
    <property type="term" value="F:ribosomal S6-glutamic acid ligase activity"/>
    <property type="evidence" value="ECO:0007669"/>
    <property type="project" value="TreeGrafter"/>
</dbReference>
<organism evidence="12 13">
    <name type="scientific">Desulfotignum balticum</name>
    <dbReference type="NCBI Taxonomy" id="115781"/>
    <lineage>
        <taxon>Bacteria</taxon>
        <taxon>Pseudomonadati</taxon>
        <taxon>Thermodesulfobacteriota</taxon>
        <taxon>Desulfobacteria</taxon>
        <taxon>Desulfobacterales</taxon>
        <taxon>Desulfobacteraceae</taxon>
        <taxon>Desulfotignum</taxon>
    </lineage>
</organism>
<dbReference type="InterPro" id="IPR013815">
    <property type="entry name" value="ATP_grasp_subdomain_1"/>
</dbReference>
<comment type="cofactor">
    <cofactor evidence="2">
        <name>Mg(2+)</name>
        <dbReference type="ChEBI" id="CHEBI:18420"/>
    </cofactor>
</comment>
<reference evidence="12" key="1">
    <citation type="submission" date="2020-07" db="EMBL/GenBank/DDBJ databases">
        <title>Severe corrosion of carbon steel in oil field produced water can be linked to methanogenic archaea containing a special type of NiFe hydrogenase.</title>
        <authorList>
            <person name="Lahme S."/>
            <person name="Mand J."/>
            <person name="Longwell J."/>
            <person name="Smith R."/>
            <person name="Enning D."/>
        </authorList>
    </citation>
    <scope>NUCLEOTIDE SEQUENCE</scope>
    <source>
        <strain evidence="12">MIC098Bin6</strain>
    </source>
</reference>
<dbReference type="GO" id="GO:0046872">
    <property type="term" value="F:metal ion binding"/>
    <property type="evidence" value="ECO:0007669"/>
    <property type="project" value="UniProtKB-KW"/>
</dbReference>
<evidence type="ECO:0000256" key="4">
    <source>
        <dbReference type="ARBA" id="ARBA00022723"/>
    </source>
</evidence>
<evidence type="ECO:0000256" key="8">
    <source>
        <dbReference type="ARBA" id="ARBA00022917"/>
    </source>
</evidence>
<dbReference type="AlphaFoldDB" id="A0A931CVG5"/>
<dbReference type="Pfam" id="PF08443">
    <property type="entry name" value="RimK"/>
    <property type="match status" value="1"/>
</dbReference>
<evidence type="ECO:0000256" key="9">
    <source>
        <dbReference type="ARBA" id="ARBA00023211"/>
    </source>
</evidence>
<keyword evidence="8" id="KW-0648">Protein biosynthesis</keyword>
<dbReference type="NCBIfam" id="TIGR00768">
    <property type="entry name" value="rimK_fam"/>
    <property type="match status" value="1"/>
</dbReference>
<dbReference type="Gene3D" id="3.40.50.20">
    <property type="match status" value="1"/>
</dbReference>
<dbReference type="GO" id="GO:0006412">
    <property type="term" value="P:translation"/>
    <property type="evidence" value="ECO:0007669"/>
    <property type="project" value="UniProtKB-KW"/>
</dbReference>
<keyword evidence="6 10" id="KW-0067">ATP-binding</keyword>
<dbReference type="Proteomes" id="UP000706172">
    <property type="component" value="Unassembled WGS sequence"/>
</dbReference>
<keyword evidence="5 10" id="KW-0547">Nucleotide-binding</keyword>
<sequence length="300" mass="32149">MKIGVLTIHGLEFHPNGRLDQAARHRDHHLMLINPYQLVCVLENQGPGIHGCNDAVTNDLPDVVLPRQGSPMGEYGFVILRQFQAMGIPLVNGLEGVTIARHQYITLQSLAAAGIPVPDTCFVTRKALFFDAVDRVGGYPVVVKQPSGMGGDGVFKIDDPTQADTCVNARLDPVKGLLVQRFFPVSGRMDARILVIGGRVAGAMTLSPAPDDFRTNIHRRGRAAAFDPPALWQHMAVAAAKACGLDIAGIDMMGKKSGSPCVVEVNYSPGFRGLEAATGIDIAMEIIDFAVHKAHAASTR</sequence>
<gene>
    <name evidence="12" type="ORF">H0S81_01300</name>
</gene>